<keyword evidence="10 11" id="KW-0411">Iron-sulfur</keyword>
<comment type="pathway">
    <text evidence="11">Pyrimidine metabolism; UMP biosynthesis via de novo pathway; orotate from (S)-dihydroorotate (NAD(+) route): step 1/1.</text>
</comment>
<feature type="domain" description="FAD-binding FR-type" evidence="14">
    <location>
        <begin position="2"/>
        <end position="99"/>
    </location>
</feature>
<dbReference type="InterPro" id="IPR017927">
    <property type="entry name" value="FAD-bd_FR_type"/>
</dbReference>
<dbReference type="PANTHER" id="PTHR43513:SF3">
    <property type="entry name" value="DIHYDROOROTATE DEHYDROGENASE B (NAD(+)), ELECTRON TRANSFER SUBUNIT-RELATED"/>
    <property type="match status" value="1"/>
</dbReference>
<evidence type="ECO:0000256" key="3">
    <source>
        <dbReference type="ARBA" id="ARBA00022630"/>
    </source>
</evidence>
<sequence>MPVQKICTIAEAVRLNEFAYALTLDVGEEMAAQTSCGQFVHIKCGESRLLRRPISICDWGKSTLRVVFEVRGEGTRWLSQRKTGDALDVLGPLGHGFDVSAKKLLVVGGGIGVPPMLGAAKAAAALGAEVHAALGFRDQGHRMLTEAFAECCRSMSVISDDGSTGRKGFVTELVEEFLTAQPCVSGDCASCSGKLVPPVVLACGPKAMLKAVAGVCAAHGVDCQVSLEERMGCGVGACLVCACDMADGHRKHVCKDGPVFNAKEVDWND</sequence>
<dbReference type="InterPro" id="IPR039261">
    <property type="entry name" value="FNR_nucleotide-bd"/>
</dbReference>
<accession>A0A9D2CEE2</accession>
<dbReference type="GO" id="GO:0046872">
    <property type="term" value="F:metal ion binding"/>
    <property type="evidence" value="ECO:0007669"/>
    <property type="project" value="UniProtKB-KW"/>
</dbReference>
<reference evidence="15" key="2">
    <citation type="submission" date="2021-04" db="EMBL/GenBank/DDBJ databases">
        <authorList>
            <person name="Gilroy R."/>
        </authorList>
    </citation>
    <scope>NUCLEOTIDE SEQUENCE</scope>
    <source>
        <strain evidence="15">CHK33-7979</strain>
    </source>
</reference>
<comment type="function">
    <text evidence="11">Responsible for channeling the electrons from the oxidation of dihydroorotate from the FMN redox center in the PyrD type B subunit to the ultimate electron acceptor NAD(+).</text>
</comment>
<evidence type="ECO:0000256" key="13">
    <source>
        <dbReference type="PIRSR" id="PIRSR006816-2"/>
    </source>
</evidence>
<keyword evidence="2 11" id="KW-0813">Transport</keyword>
<evidence type="ECO:0000256" key="2">
    <source>
        <dbReference type="ARBA" id="ARBA00022448"/>
    </source>
</evidence>
<comment type="caution">
    <text evidence="15">The sequence shown here is derived from an EMBL/GenBank/DDBJ whole genome shotgun (WGS) entry which is preliminary data.</text>
</comment>
<feature type="binding site" evidence="11 13">
    <location>
        <position position="233"/>
    </location>
    <ligand>
        <name>[2Fe-2S] cluster</name>
        <dbReference type="ChEBI" id="CHEBI:190135"/>
    </ligand>
</feature>
<evidence type="ECO:0000256" key="4">
    <source>
        <dbReference type="ARBA" id="ARBA00022714"/>
    </source>
</evidence>
<dbReference type="GO" id="GO:0044205">
    <property type="term" value="P:'de novo' UMP biosynthetic process"/>
    <property type="evidence" value="ECO:0007669"/>
    <property type="project" value="UniProtKB-UniRule"/>
</dbReference>
<evidence type="ECO:0000256" key="1">
    <source>
        <dbReference type="ARBA" id="ARBA00006422"/>
    </source>
</evidence>
<dbReference type="GO" id="GO:0016491">
    <property type="term" value="F:oxidoreductase activity"/>
    <property type="evidence" value="ECO:0007669"/>
    <property type="project" value="InterPro"/>
</dbReference>
<dbReference type="PROSITE" id="PS51384">
    <property type="entry name" value="FAD_FR"/>
    <property type="match status" value="1"/>
</dbReference>
<keyword evidence="6 11" id="KW-0274">FAD</keyword>
<evidence type="ECO:0000256" key="12">
    <source>
        <dbReference type="PIRSR" id="PIRSR006816-1"/>
    </source>
</evidence>
<evidence type="ECO:0000256" key="10">
    <source>
        <dbReference type="ARBA" id="ARBA00023014"/>
    </source>
</evidence>
<comment type="cofactor">
    <cofactor evidence="11">
        <name>[2Fe-2S] cluster</name>
        <dbReference type="ChEBI" id="CHEBI:190135"/>
    </cofactor>
    <text evidence="11">Binds 1 [2Fe-2S] cluster per subunit.</text>
</comment>
<gene>
    <name evidence="11" type="primary">pyrK</name>
    <name evidence="15" type="ORF">H9826_03830</name>
</gene>
<evidence type="ECO:0000256" key="11">
    <source>
        <dbReference type="HAMAP-Rule" id="MF_01211"/>
    </source>
</evidence>
<dbReference type="SUPFAM" id="SSF63380">
    <property type="entry name" value="Riboflavin synthase domain-like"/>
    <property type="match status" value="1"/>
</dbReference>
<evidence type="ECO:0000256" key="8">
    <source>
        <dbReference type="ARBA" id="ARBA00022982"/>
    </source>
</evidence>
<keyword evidence="3 11" id="KW-0285">Flavoprotein</keyword>
<comment type="cofactor">
    <cofactor evidence="11 12">
        <name>FAD</name>
        <dbReference type="ChEBI" id="CHEBI:57692"/>
    </cofactor>
    <text evidence="11 12">Binds 1 FAD per subunit.</text>
</comment>
<dbReference type="Gene3D" id="2.10.240.10">
    <property type="entry name" value="Dihydroorotate dehydrogenase, electron transfer subunit"/>
    <property type="match status" value="1"/>
</dbReference>
<dbReference type="HAMAP" id="MF_01211">
    <property type="entry name" value="DHODB_Fe_S_bind"/>
    <property type="match status" value="1"/>
</dbReference>
<evidence type="ECO:0000313" key="16">
    <source>
        <dbReference type="Proteomes" id="UP000886824"/>
    </source>
</evidence>
<dbReference type="InterPro" id="IPR023455">
    <property type="entry name" value="Dihydroorotate_DHASE_ETsu"/>
</dbReference>
<dbReference type="Pfam" id="PF10418">
    <property type="entry name" value="DHODB_Fe-S_bind"/>
    <property type="match status" value="1"/>
</dbReference>
<dbReference type="GO" id="GO:0051537">
    <property type="term" value="F:2 iron, 2 sulfur cluster binding"/>
    <property type="evidence" value="ECO:0007669"/>
    <property type="project" value="UniProtKB-KW"/>
</dbReference>
<comment type="cofactor">
    <cofactor evidence="13">
        <name>[2Fe-2S] cluster</name>
        <dbReference type="ChEBI" id="CHEBI:190135"/>
    </cofactor>
    <text evidence="13">Binds 1 [2Fe-2S] cluster per subunit.</text>
</comment>
<dbReference type="Gene3D" id="3.40.50.80">
    <property type="entry name" value="Nucleotide-binding domain of ferredoxin-NADP reductase (FNR) module"/>
    <property type="match status" value="1"/>
</dbReference>
<dbReference type="Proteomes" id="UP000886824">
    <property type="component" value="Unassembled WGS sequence"/>
</dbReference>
<dbReference type="SUPFAM" id="SSF52343">
    <property type="entry name" value="Ferredoxin reductase-like, C-terminal NADP-linked domain"/>
    <property type="match status" value="1"/>
</dbReference>
<dbReference type="PANTHER" id="PTHR43513">
    <property type="entry name" value="DIHYDROOROTATE DEHYDROGENASE B (NAD(+)), ELECTRON TRANSFER SUBUNIT"/>
    <property type="match status" value="1"/>
</dbReference>
<comment type="subunit">
    <text evidence="11">Heterotetramer of 2 PyrK and 2 PyrD type B subunits.</text>
</comment>
<evidence type="ECO:0000256" key="5">
    <source>
        <dbReference type="ARBA" id="ARBA00022723"/>
    </source>
</evidence>
<reference evidence="15" key="1">
    <citation type="journal article" date="2021" name="PeerJ">
        <title>Extensive microbial diversity within the chicken gut microbiome revealed by metagenomics and culture.</title>
        <authorList>
            <person name="Gilroy R."/>
            <person name="Ravi A."/>
            <person name="Getino M."/>
            <person name="Pursley I."/>
            <person name="Horton D.L."/>
            <person name="Alikhan N.F."/>
            <person name="Baker D."/>
            <person name="Gharbi K."/>
            <person name="Hall N."/>
            <person name="Watson M."/>
            <person name="Adriaenssens E.M."/>
            <person name="Foster-Nyarko E."/>
            <person name="Jarju S."/>
            <person name="Secka A."/>
            <person name="Antonio M."/>
            <person name="Oren A."/>
            <person name="Chaudhuri R.R."/>
            <person name="La Ragione R."/>
            <person name="Hildebrand F."/>
            <person name="Pallen M.J."/>
        </authorList>
    </citation>
    <scope>NUCLEOTIDE SEQUENCE</scope>
    <source>
        <strain evidence="15">CHK33-7979</strain>
    </source>
</reference>
<dbReference type="AlphaFoldDB" id="A0A9D2CEE2"/>
<feature type="binding site" evidence="11 12">
    <location>
        <begin position="52"/>
        <end position="55"/>
    </location>
    <ligand>
        <name>FAD</name>
        <dbReference type="ChEBI" id="CHEBI:57692"/>
    </ligand>
</feature>
<keyword evidence="4 11" id="KW-0001">2Fe-2S</keyword>
<dbReference type="Gene3D" id="2.40.30.10">
    <property type="entry name" value="Translation factors"/>
    <property type="match status" value="1"/>
</dbReference>
<dbReference type="CDD" id="cd06218">
    <property type="entry name" value="DHOD_e_trans"/>
    <property type="match status" value="1"/>
</dbReference>
<feature type="binding site" evidence="11 13">
    <location>
        <position position="241"/>
    </location>
    <ligand>
        <name>[2Fe-2S] cluster</name>
        <dbReference type="ChEBI" id="CHEBI:190135"/>
    </ligand>
</feature>
<feature type="binding site" evidence="11 13">
    <location>
        <position position="238"/>
    </location>
    <ligand>
        <name>[2Fe-2S] cluster</name>
        <dbReference type="ChEBI" id="CHEBI:190135"/>
    </ligand>
</feature>
<feature type="binding site" evidence="11 13">
    <location>
        <position position="254"/>
    </location>
    <ligand>
        <name>[2Fe-2S] cluster</name>
        <dbReference type="ChEBI" id="CHEBI:190135"/>
    </ligand>
</feature>
<comment type="similarity">
    <text evidence="1 11">Belongs to the PyrK family.</text>
</comment>
<keyword evidence="7 11" id="KW-0665">Pyrimidine biosynthesis</keyword>
<evidence type="ECO:0000256" key="6">
    <source>
        <dbReference type="ARBA" id="ARBA00022827"/>
    </source>
</evidence>
<evidence type="ECO:0000256" key="7">
    <source>
        <dbReference type="ARBA" id="ARBA00022975"/>
    </source>
</evidence>
<keyword evidence="8 11" id="KW-0249">Electron transport</keyword>
<dbReference type="InterPro" id="IPR050353">
    <property type="entry name" value="PyrK_electron_transfer"/>
</dbReference>
<name>A0A9D2CEE2_9FIRM</name>
<dbReference type="PIRSF" id="PIRSF006816">
    <property type="entry name" value="Cyc3_hyd_g"/>
    <property type="match status" value="1"/>
</dbReference>
<feature type="binding site" evidence="11 12">
    <location>
        <begin position="74"/>
        <end position="75"/>
    </location>
    <ligand>
        <name>FAD</name>
        <dbReference type="ChEBI" id="CHEBI:57692"/>
    </ligand>
</feature>
<keyword evidence="9 11" id="KW-0408">Iron</keyword>
<dbReference type="InterPro" id="IPR037117">
    <property type="entry name" value="Dihydroorotate_DH_ele_sf"/>
</dbReference>
<organism evidence="15 16">
    <name type="scientific">Candidatus Intestinimonas merdavium</name>
    <dbReference type="NCBI Taxonomy" id="2838622"/>
    <lineage>
        <taxon>Bacteria</taxon>
        <taxon>Bacillati</taxon>
        <taxon>Bacillota</taxon>
        <taxon>Clostridia</taxon>
        <taxon>Eubacteriales</taxon>
        <taxon>Intestinimonas</taxon>
    </lineage>
</organism>
<dbReference type="InterPro" id="IPR012165">
    <property type="entry name" value="Cyt_c3_hydrogenase_gsu"/>
</dbReference>
<dbReference type="EMBL" id="DXCX01000039">
    <property type="protein sequence ID" value="HIY73095.1"/>
    <property type="molecule type" value="Genomic_DNA"/>
</dbReference>
<comment type="caution">
    <text evidence="11">Lacks conserved residue(s) required for the propagation of feature annotation.</text>
</comment>
<dbReference type="GO" id="GO:0009055">
    <property type="term" value="F:electron transfer activity"/>
    <property type="evidence" value="ECO:0007669"/>
    <property type="project" value="UniProtKB-UniRule"/>
</dbReference>
<keyword evidence="5 11" id="KW-0479">Metal-binding</keyword>
<proteinExistence type="inferred from homology"/>
<dbReference type="GO" id="GO:0050660">
    <property type="term" value="F:flavin adenine dinucleotide binding"/>
    <property type="evidence" value="ECO:0007669"/>
    <property type="project" value="InterPro"/>
</dbReference>
<evidence type="ECO:0000259" key="14">
    <source>
        <dbReference type="PROSITE" id="PS51384"/>
    </source>
</evidence>
<protein>
    <recommendedName>
        <fullName evidence="11">Dihydroorotate dehydrogenase B (NAD(+)), electron transfer subunit</fullName>
    </recommendedName>
    <alternativeName>
        <fullName evidence="11">Dihydroorotate oxidase B, electron transfer subunit</fullName>
    </alternativeName>
</protein>
<evidence type="ECO:0000256" key="9">
    <source>
        <dbReference type="ARBA" id="ARBA00023004"/>
    </source>
</evidence>
<dbReference type="InterPro" id="IPR019480">
    <property type="entry name" value="Dihydroorotate_DH_Fe-S-bd"/>
</dbReference>
<evidence type="ECO:0000313" key="15">
    <source>
        <dbReference type="EMBL" id="HIY73095.1"/>
    </source>
</evidence>
<dbReference type="InterPro" id="IPR017938">
    <property type="entry name" value="Riboflavin_synthase-like_b-brl"/>
</dbReference>